<organism evidence="1 2">
    <name type="scientific">Romanomermis culicivorax</name>
    <name type="common">Nematode worm</name>
    <dbReference type="NCBI Taxonomy" id="13658"/>
    <lineage>
        <taxon>Eukaryota</taxon>
        <taxon>Metazoa</taxon>
        <taxon>Ecdysozoa</taxon>
        <taxon>Nematoda</taxon>
        <taxon>Enoplea</taxon>
        <taxon>Dorylaimia</taxon>
        <taxon>Mermithida</taxon>
        <taxon>Mermithoidea</taxon>
        <taxon>Mermithidae</taxon>
        <taxon>Romanomermis</taxon>
    </lineage>
</organism>
<sequence length="75" mass="8302">MRQNFLLHHGILADTVAKSTAVRSNWKYSPMTACDDVFQSCLKPNKMMLGSNLPRPLNCNKACIPSRILLAAIGQ</sequence>
<reference evidence="2" key="1">
    <citation type="submission" date="2022-11" db="UniProtKB">
        <authorList>
            <consortium name="WormBaseParasite"/>
        </authorList>
    </citation>
    <scope>IDENTIFICATION</scope>
</reference>
<proteinExistence type="predicted"/>
<dbReference type="Proteomes" id="UP000887565">
    <property type="component" value="Unplaced"/>
</dbReference>
<protein>
    <submittedName>
        <fullName evidence="2">Uncharacterized protein</fullName>
    </submittedName>
</protein>
<evidence type="ECO:0000313" key="1">
    <source>
        <dbReference type="Proteomes" id="UP000887565"/>
    </source>
</evidence>
<keyword evidence="1" id="KW-1185">Reference proteome</keyword>
<name>A0A915K8V5_ROMCU</name>
<evidence type="ECO:0000313" key="2">
    <source>
        <dbReference type="WBParaSite" id="nRc.2.0.1.t34610-RA"/>
    </source>
</evidence>
<accession>A0A915K8V5</accession>
<dbReference type="AlphaFoldDB" id="A0A915K8V5"/>
<dbReference type="WBParaSite" id="nRc.2.0.1.t34610-RA">
    <property type="protein sequence ID" value="nRc.2.0.1.t34610-RA"/>
    <property type="gene ID" value="nRc.2.0.1.g34610"/>
</dbReference>